<feature type="domain" description="FRG" evidence="1">
    <location>
        <begin position="33"/>
        <end position="128"/>
    </location>
</feature>
<dbReference type="EMBL" id="BSYI01000043">
    <property type="protein sequence ID" value="GMG84804.1"/>
    <property type="molecule type" value="Genomic_DNA"/>
</dbReference>
<gene>
    <name evidence="2" type="ORF">LNKW23_40200</name>
</gene>
<protein>
    <recommendedName>
        <fullName evidence="1">FRG domain-containing protein</fullName>
    </recommendedName>
</protein>
<reference evidence="2 3" key="1">
    <citation type="submission" date="2023-04" db="EMBL/GenBank/DDBJ databases">
        <title>Marinoamorphus aggregata gen. nov., sp. Nov., isolate from tissue of brittle star Ophioplocus japonicus.</title>
        <authorList>
            <person name="Kawano K."/>
            <person name="Sawayama S."/>
            <person name="Nakagawa S."/>
        </authorList>
    </citation>
    <scope>NUCLEOTIDE SEQUENCE [LARGE SCALE GENOMIC DNA]</scope>
    <source>
        <strain evidence="2 3">NKW23</strain>
    </source>
</reference>
<proteinExistence type="predicted"/>
<name>A0ABQ6LQ67_9RHOB</name>
<evidence type="ECO:0000259" key="1">
    <source>
        <dbReference type="SMART" id="SM00901"/>
    </source>
</evidence>
<dbReference type="Pfam" id="PF08867">
    <property type="entry name" value="FRG"/>
    <property type="match status" value="1"/>
</dbReference>
<comment type="caution">
    <text evidence="2">The sequence shown here is derived from an EMBL/GenBank/DDBJ whole genome shotgun (WGS) entry which is preliminary data.</text>
</comment>
<evidence type="ECO:0000313" key="3">
    <source>
        <dbReference type="Proteomes" id="UP001239909"/>
    </source>
</evidence>
<sequence>MVEKSGSPGRVTSVRGFLGKVFELDRRSGFEGSAVRVFYRGQWNHEWPIWPSVFRNENLKENEGKLIKEVVSRFPDEFINDNTTLEKLVRLQHYGLPTRILDLTENSLYALYFACCEGASEKKDGVVFSFVVNRDYCLDFMSDTASVVSNLSYLNSEERVSIREKALNLIKKEKLSGEDVVKFNNDFHMRRLLHFIKEEKPYFEPKIAPKSLHRIVAVNPKMNNRRIIAQSGAFFLFGIQDILKENNDDEISVERITIDGASKLKIIEECEKIGITESRLFPEITSATLEVKRKYESIGR</sequence>
<evidence type="ECO:0000313" key="2">
    <source>
        <dbReference type="EMBL" id="GMG84804.1"/>
    </source>
</evidence>
<dbReference type="Proteomes" id="UP001239909">
    <property type="component" value="Unassembled WGS sequence"/>
</dbReference>
<accession>A0ABQ6LQ67</accession>
<keyword evidence="3" id="KW-1185">Reference proteome</keyword>
<dbReference type="InterPro" id="IPR014966">
    <property type="entry name" value="FRG-dom"/>
</dbReference>
<dbReference type="SMART" id="SM00901">
    <property type="entry name" value="FRG"/>
    <property type="match status" value="1"/>
</dbReference>
<organism evidence="2 3">
    <name type="scientific">Paralimibaculum aggregatum</name>
    <dbReference type="NCBI Taxonomy" id="3036245"/>
    <lineage>
        <taxon>Bacteria</taxon>
        <taxon>Pseudomonadati</taxon>
        <taxon>Pseudomonadota</taxon>
        <taxon>Alphaproteobacteria</taxon>
        <taxon>Rhodobacterales</taxon>
        <taxon>Paracoccaceae</taxon>
        <taxon>Paralimibaculum</taxon>
    </lineage>
</organism>